<name>A0AAJ7TPH3_PETMA</name>
<keyword evidence="8" id="KW-0675">Receptor</keyword>
<keyword evidence="3" id="KW-1003">Cell membrane</keyword>
<feature type="transmembrane region" description="Helical" evidence="12">
    <location>
        <begin position="359"/>
        <end position="377"/>
    </location>
</feature>
<dbReference type="GO" id="GO:0007166">
    <property type="term" value="P:cell surface receptor signaling pathway"/>
    <property type="evidence" value="ECO:0007669"/>
    <property type="project" value="InterPro"/>
</dbReference>
<comment type="similarity">
    <text evidence="2">Belongs to the G-protein coupled receptor 2 family.</text>
</comment>
<reference evidence="16" key="1">
    <citation type="submission" date="2025-08" db="UniProtKB">
        <authorList>
            <consortium name="RefSeq"/>
        </authorList>
    </citation>
    <scope>IDENTIFICATION</scope>
    <source>
        <tissue evidence="16">Sperm</tissue>
    </source>
</reference>
<evidence type="ECO:0000256" key="5">
    <source>
        <dbReference type="ARBA" id="ARBA00022989"/>
    </source>
</evidence>
<keyword evidence="6" id="KW-0297">G-protein coupled receptor</keyword>
<keyword evidence="7 12" id="KW-0472">Membrane</keyword>
<evidence type="ECO:0000259" key="14">
    <source>
        <dbReference type="PROSITE" id="PS50261"/>
    </source>
</evidence>
<evidence type="ECO:0000259" key="13">
    <source>
        <dbReference type="PROSITE" id="PS50227"/>
    </source>
</evidence>
<evidence type="ECO:0000256" key="2">
    <source>
        <dbReference type="ARBA" id="ARBA00005314"/>
    </source>
</evidence>
<evidence type="ECO:0000256" key="4">
    <source>
        <dbReference type="ARBA" id="ARBA00022692"/>
    </source>
</evidence>
<dbReference type="GO" id="GO:0007188">
    <property type="term" value="P:adenylate cyclase-modulating G protein-coupled receptor signaling pathway"/>
    <property type="evidence" value="ECO:0007669"/>
    <property type="project" value="TreeGrafter"/>
</dbReference>
<feature type="domain" description="G-protein coupled receptors family 2 profile 2" evidence="14">
    <location>
        <begin position="131"/>
        <end position="415"/>
    </location>
</feature>
<sequence>MNATEVGAAAAASMQMDADDVLTKEGQMLLLLVPRQQCESIIHSFNHTPGSLCPPEWDAIFCWPPTLPGQWVNVSCPHYIYDFNHKGQAYRRCDDGGQWLVAPNQNKTWTNYNECMQMTSHDDNLEEIHRLYTLSTIGYSVSMASLFVALSILAYLKKLHCTRNYIHMHLFVSFILRGASFFVCNIMIEAVMPKAGAIVGSWAEGGDADAVLLEELRTFTAVPTLDKSPYLGCKLSVIFFLYFLATNYYWVFAEGLYLHSLVFMSFFSNRTKHLWTYIFIGWGFPTLFVGAWAVVRAVLADTRCWNINAGNIKWIYQAPMIIANTVNFAFFVNIVRVLATKLRETNAGRYDARRQYTKLAKSSLVLTLLFGAHYMVFAGMSESVDGWLWKARMYFDMFFNSLQGLFVAIIYCFCNGEVQNEIRKAWAQWNLAQDLDRRSRRGSGLLGTGGGHRAGASRRRRPSWPSSAGAGGTSQQPSTHVCSEEGGATEDAGKVAVAAPVTVTFFSKDPQHHRGHQWRSKHSHESVI</sequence>
<dbReference type="GO" id="GO:0008528">
    <property type="term" value="F:G protein-coupled peptide receptor activity"/>
    <property type="evidence" value="ECO:0007669"/>
    <property type="project" value="TreeGrafter"/>
</dbReference>
<evidence type="ECO:0000256" key="11">
    <source>
        <dbReference type="SAM" id="MobiDB-lite"/>
    </source>
</evidence>
<evidence type="ECO:0000256" key="10">
    <source>
        <dbReference type="ARBA" id="ARBA00023224"/>
    </source>
</evidence>
<dbReference type="KEGG" id="pmrn:116948740"/>
<dbReference type="Pfam" id="PF02793">
    <property type="entry name" value="HRM"/>
    <property type="match status" value="1"/>
</dbReference>
<feature type="region of interest" description="Disordered" evidence="11">
    <location>
        <begin position="442"/>
        <end position="489"/>
    </location>
</feature>
<dbReference type="InterPro" id="IPR050332">
    <property type="entry name" value="GPCR_2"/>
</dbReference>
<dbReference type="Pfam" id="PF00002">
    <property type="entry name" value="7tm_2"/>
    <property type="match status" value="1"/>
</dbReference>
<keyword evidence="5 12" id="KW-1133">Transmembrane helix</keyword>
<feature type="compositionally biased region" description="Gly residues" evidence="11">
    <location>
        <begin position="444"/>
        <end position="453"/>
    </location>
</feature>
<feature type="transmembrane region" description="Helical" evidence="12">
    <location>
        <begin position="397"/>
        <end position="414"/>
    </location>
</feature>
<feature type="domain" description="G-protein coupled receptors family 2 profile 1" evidence="13">
    <location>
        <begin position="37"/>
        <end position="119"/>
    </location>
</feature>
<keyword evidence="15" id="KW-1185">Reference proteome</keyword>
<dbReference type="SUPFAM" id="SSF81321">
    <property type="entry name" value="Family A G protein-coupled receptor-like"/>
    <property type="match status" value="1"/>
</dbReference>
<dbReference type="AlphaFoldDB" id="A0AAJ7TPH3"/>
<protein>
    <submittedName>
        <fullName evidence="16">Parathyroid hormone/parathyroid hormone-related peptide receptor-like</fullName>
    </submittedName>
</protein>
<dbReference type="InterPro" id="IPR017983">
    <property type="entry name" value="GPCR_2_secretin-like_CS"/>
</dbReference>
<evidence type="ECO:0000256" key="3">
    <source>
        <dbReference type="ARBA" id="ARBA00022475"/>
    </source>
</evidence>
<evidence type="ECO:0000256" key="8">
    <source>
        <dbReference type="ARBA" id="ARBA00023170"/>
    </source>
</evidence>
<comment type="subcellular location">
    <subcellularLocation>
        <location evidence="1">Cell membrane</location>
        <topology evidence="1">Multi-pass membrane protein</topology>
    </subcellularLocation>
</comment>
<feature type="compositionally biased region" description="Basic residues" evidence="11">
    <location>
        <begin position="511"/>
        <end position="522"/>
    </location>
</feature>
<feature type="transmembrane region" description="Helical" evidence="12">
    <location>
        <begin position="314"/>
        <end position="338"/>
    </location>
</feature>
<feature type="region of interest" description="Disordered" evidence="11">
    <location>
        <begin position="506"/>
        <end position="528"/>
    </location>
</feature>
<evidence type="ECO:0000256" key="9">
    <source>
        <dbReference type="ARBA" id="ARBA00023180"/>
    </source>
</evidence>
<keyword evidence="9" id="KW-0325">Glycoprotein</keyword>
<dbReference type="PANTHER" id="PTHR45620">
    <property type="entry name" value="PDF RECEPTOR-LIKE PROTEIN-RELATED"/>
    <property type="match status" value="1"/>
</dbReference>
<dbReference type="GeneID" id="116948740"/>
<evidence type="ECO:0000313" key="16">
    <source>
        <dbReference type="RefSeq" id="XP_032821667.1"/>
    </source>
</evidence>
<dbReference type="InterPro" id="IPR017981">
    <property type="entry name" value="GPCR_2-like_7TM"/>
</dbReference>
<dbReference type="PROSITE" id="PS50227">
    <property type="entry name" value="G_PROTEIN_RECEP_F2_3"/>
    <property type="match status" value="1"/>
</dbReference>
<accession>A0AAJ7TPH3</accession>
<dbReference type="SMART" id="SM00008">
    <property type="entry name" value="HormR"/>
    <property type="match status" value="1"/>
</dbReference>
<evidence type="ECO:0000256" key="6">
    <source>
        <dbReference type="ARBA" id="ARBA00023040"/>
    </source>
</evidence>
<dbReference type="InterPro" id="IPR001879">
    <property type="entry name" value="GPCR_2_extracellular_dom"/>
</dbReference>
<evidence type="ECO:0000256" key="12">
    <source>
        <dbReference type="SAM" id="Phobius"/>
    </source>
</evidence>
<dbReference type="InterPro" id="IPR000832">
    <property type="entry name" value="GPCR_2_secretin-like"/>
</dbReference>
<dbReference type="PROSITE" id="PS50261">
    <property type="entry name" value="G_PROTEIN_RECEP_F2_4"/>
    <property type="match status" value="1"/>
</dbReference>
<dbReference type="Gene3D" id="1.20.1070.10">
    <property type="entry name" value="Rhodopsin 7-helix transmembrane proteins"/>
    <property type="match status" value="1"/>
</dbReference>
<dbReference type="PROSITE" id="PS00650">
    <property type="entry name" value="G_PROTEIN_RECEP_F2_2"/>
    <property type="match status" value="1"/>
</dbReference>
<organism evidence="15 16">
    <name type="scientific">Petromyzon marinus</name>
    <name type="common">Sea lamprey</name>
    <dbReference type="NCBI Taxonomy" id="7757"/>
    <lineage>
        <taxon>Eukaryota</taxon>
        <taxon>Metazoa</taxon>
        <taxon>Chordata</taxon>
        <taxon>Craniata</taxon>
        <taxon>Vertebrata</taxon>
        <taxon>Cyclostomata</taxon>
        <taxon>Hyperoartia</taxon>
        <taxon>Petromyzontiformes</taxon>
        <taxon>Petromyzontidae</taxon>
        <taxon>Petromyzon</taxon>
    </lineage>
</organism>
<dbReference type="SUPFAM" id="SSF111418">
    <property type="entry name" value="Hormone receptor domain"/>
    <property type="match status" value="1"/>
</dbReference>
<dbReference type="CDD" id="cd15265">
    <property type="entry name" value="7tmB1_PTHR"/>
    <property type="match status" value="1"/>
</dbReference>
<feature type="transmembrane region" description="Helical" evidence="12">
    <location>
        <begin position="274"/>
        <end position="294"/>
    </location>
</feature>
<keyword evidence="4 12" id="KW-0812">Transmembrane</keyword>
<dbReference type="PRINTS" id="PR00249">
    <property type="entry name" value="GPCRSECRETIN"/>
</dbReference>
<dbReference type="PANTHER" id="PTHR45620:SF1">
    <property type="entry name" value="G-PROTEIN COUPLED RECEPTORS FAMILY 2 PROFILE 2 DOMAIN-CONTAINING PROTEIN"/>
    <property type="match status" value="1"/>
</dbReference>
<gene>
    <name evidence="16" type="primary">LOC116948740</name>
</gene>
<dbReference type="PROSITE" id="PS00649">
    <property type="entry name" value="G_PROTEIN_RECEP_F2_1"/>
    <property type="match status" value="1"/>
</dbReference>
<dbReference type="GO" id="GO:0005886">
    <property type="term" value="C:plasma membrane"/>
    <property type="evidence" value="ECO:0007669"/>
    <property type="project" value="UniProtKB-SubCell"/>
</dbReference>
<evidence type="ECO:0000256" key="1">
    <source>
        <dbReference type="ARBA" id="ARBA00004651"/>
    </source>
</evidence>
<dbReference type="Proteomes" id="UP001318040">
    <property type="component" value="Chromosome 34"/>
</dbReference>
<evidence type="ECO:0000256" key="7">
    <source>
        <dbReference type="ARBA" id="ARBA00023136"/>
    </source>
</evidence>
<proteinExistence type="inferred from homology"/>
<dbReference type="GO" id="GO:0017046">
    <property type="term" value="F:peptide hormone binding"/>
    <property type="evidence" value="ECO:0007669"/>
    <property type="project" value="TreeGrafter"/>
</dbReference>
<feature type="transmembrane region" description="Helical" evidence="12">
    <location>
        <begin position="137"/>
        <end position="156"/>
    </location>
</feature>
<feature type="transmembrane region" description="Helical" evidence="12">
    <location>
        <begin position="168"/>
        <end position="188"/>
    </location>
</feature>
<dbReference type="Gene3D" id="4.10.1240.10">
    <property type="entry name" value="GPCR, family 2, extracellular hormone receptor domain"/>
    <property type="match status" value="1"/>
</dbReference>
<keyword evidence="10" id="KW-0807">Transducer</keyword>
<dbReference type="InterPro" id="IPR036445">
    <property type="entry name" value="GPCR_2_extracell_dom_sf"/>
</dbReference>
<evidence type="ECO:0000313" key="15">
    <source>
        <dbReference type="Proteomes" id="UP001318040"/>
    </source>
</evidence>
<dbReference type="RefSeq" id="XP_032821667.1">
    <property type="nucleotide sequence ID" value="XM_032965776.1"/>
</dbReference>